<evidence type="ECO:0000313" key="4">
    <source>
        <dbReference type="Proteomes" id="UP000694680"/>
    </source>
</evidence>
<dbReference type="Ensembl" id="ENSGWIT00000056297.1">
    <property type="protein sequence ID" value="ENSGWIP00000052151.1"/>
    <property type="gene ID" value="ENSGWIG00000025197.1"/>
</dbReference>
<dbReference type="PANTHER" id="PTHR21549">
    <property type="entry name" value="MUTATED IN BLADDER CANCER 1"/>
    <property type="match status" value="1"/>
</dbReference>
<keyword evidence="4" id="KW-1185">Reference proteome</keyword>
<protein>
    <recommendedName>
        <fullName evidence="5">Coiled-coil domain-containing protein 148</fullName>
    </recommendedName>
</protein>
<reference evidence="3" key="2">
    <citation type="submission" date="2025-08" db="UniProtKB">
        <authorList>
            <consortium name="Ensembl"/>
        </authorList>
    </citation>
    <scope>IDENTIFICATION</scope>
</reference>
<dbReference type="PANTHER" id="PTHR21549:SF1">
    <property type="entry name" value="COILED-COIL DOMAIN-CONTAINING PROTEIN 148"/>
    <property type="match status" value="1"/>
</dbReference>
<name>A0A8C5I2D2_GOUWI</name>
<evidence type="ECO:0008006" key="5">
    <source>
        <dbReference type="Google" id="ProtNLM"/>
    </source>
</evidence>
<accession>A0A8C5I2D2</accession>
<dbReference type="AlphaFoldDB" id="A0A8C5I2D2"/>
<keyword evidence="1 2" id="KW-0175">Coiled coil</keyword>
<feature type="coiled-coil region" evidence="2">
    <location>
        <begin position="245"/>
        <end position="287"/>
    </location>
</feature>
<reference evidence="3" key="3">
    <citation type="submission" date="2025-09" db="UniProtKB">
        <authorList>
            <consortium name="Ensembl"/>
        </authorList>
    </citation>
    <scope>IDENTIFICATION</scope>
</reference>
<reference evidence="3" key="1">
    <citation type="submission" date="2020-06" db="EMBL/GenBank/DDBJ databases">
        <authorList>
            <consortium name="Wellcome Sanger Institute Data Sharing"/>
        </authorList>
    </citation>
    <scope>NUCLEOTIDE SEQUENCE [LARGE SCALE GENOMIC DNA]</scope>
</reference>
<evidence type="ECO:0000256" key="2">
    <source>
        <dbReference type="SAM" id="Coils"/>
    </source>
</evidence>
<evidence type="ECO:0000313" key="3">
    <source>
        <dbReference type="Ensembl" id="ENSGWIP00000052151.1"/>
    </source>
</evidence>
<evidence type="ECO:0000256" key="1">
    <source>
        <dbReference type="ARBA" id="ARBA00023054"/>
    </source>
</evidence>
<dbReference type="InterPro" id="IPR039902">
    <property type="entry name" value="CCDC148/CCDC112"/>
</dbReference>
<gene>
    <name evidence="3" type="primary">ccdc148</name>
</gene>
<organism evidence="3 4">
    <name type="scientific">Gouania willdenowi</name>
    <name type="common">Blunt-snouted clingfish</name>
    <name type="synonym">Lepadogaster willdenowi</name>
    <dbReference type="NCBI Taxonomy" id="441366"/>
    <lineage>
        <taxon>Eukaryota</taxon>
        <taxon>Metazoa</taxon>
        <taxon>Chordata</taxon>
        <taxon>Craniata</taxon>
        <taxon>Vertebrata</taxon>
        <taxon>Euteleostomi</taxon>
        <taxon>Actinopterygii</taxon>
        <taxon>Neopterygii</taxon>
        <taxon>Teleostei</taxon>
        <taxon>Neoteleostei</taxon>
        <taxon>Acanthomorphata</taxon>
        <taxon>Ovalentaria</taxon>
        <taxon>Blenniimorphae</taxon>
        <taxon>Blenniiformes</taxon>
        <taxon>Gobiesocoidei</taxon>
        <taxon>Gobiesocidae</taxon>
        <taxon>Gobiesocinae</taxon>
        <taxon>Gouania</taxon>
    </lineage>
</organism>
<proteinExistence type="predicted"/>
<sequence length="384" mass="46142">MSCFWPGRENHLGQPLCTLSIRSGMTCSSDWLKYNSRRYLQCHQTGTQLCTRFCGWCHEDHDHFLFIVSLYTHDIPNHRELCMDMLLRLFPEKNRQELNEHNRIWDSQRFTQAQLRAVTQQCQRDQEELWVKALVTIQEAKHAHQQKLEVYRDRQHQQDICLKLREKLQQWRAQQEEVAKLEAAIAAREHQQKEARLKRGQEKEAAFRSQQTKEVRMFHLKEQKRREELQQRDELRLAKLRSLMEEQARRDKQRVQFRADMLEQRRMQRDAQEAERQREEKAREERLEALRNKVAVVAEADPERLMAETKAWRNQLSAKETELPRPLYNINTYTDTQIVSDPRMRVEQALREAGVQHSQYAREVLSIVKPVKPPRRDTKSLLQF</sequence>
<dbReference type="Proteomes" id="UP000694680">
    <property type="component" value="Chromosome 21"/>
</dbReference>